<dbReference type="SMART" id="SM00353">
    <property type="entry name" value="HLH"/>
    <property type="match status" value="1"/>
</dbReference>
<dbReference type="Gene3D" id="4.10.280.10">
    <property type="entry name" value="Helix-loop-helix DNA-binding domain"/>
    <property type="match status" value="1"/>
</dbReference>
<dbReference type="GO" id="GO:0006879">
    <property type="term" value="P:intracellular iron ion homeostasis"/>
    <property type="evidence" value="ECO:0007669"/>
    <property type="project" value="InterPro"/>
</dbReference>
<dbReference type="GO" id="GO:0003700">
    <property type="term" value="F:DNA-binding transcription factor activity"/>
    <property type="evidence" value="ECO:0007669"/>
    <property type="project" value="InterPro"/>
</dbReference>
<proteinExistence type="predicted"/>
<dbReference type="PROSITE" id="PS50888">
    <property type="entry name" value="BHLH"/>
    <property type="match status" value="1"/>
</dbReference>
<dbReference type="EMBL" id="KE345991">
    <property type="protein sequence ID" value="EXC23154.1"/>
    <property type="molecule type" value="Genomic_DNA"/>
</dbReference>
<keyword evidence="3" id="KW-0804">Transcription</keyword>
<evidence type="ECO:0000256" key="6">
    <source>
        <dbReference type="SAM" id="MobiDB-lite"/>
    </source>
</evidence>
<sequence>MDMASSENSNWLFDYALMEDIAVLGGEFPGAPTAFIWPPQPLSTSPNARWGEVIFTHSIGLGTVVGALAFAPGVQGSNPGNDLTFSRACHSTGASLALGVEVECSYSDSLKEVKSRKRVEVDCPSGDSDSIKEVGSRKRPRSDQSSGASCSKACREKLRRDRLNERFLELVAVMEPGRLPKTDKAAILSDAARILTQLRSESRHLKETIDDLHEKIKELKAEKNELREERQRLREDKERLEQQVKAMAAQTSFLPHSPAISSALTVQGQSTNKLMPFISYPGGVTMWQMMPQTPLDTSQDHIRHPPVA</sequence>
<evidence type="ECO:0000256" key="5">
    <source>
        <dbReference type="SAM" id="Coils"/>
    </source>
</evidence>
<organism evidence="8 9">
    <name type="scientific">Morus notabilis</name>
    <dbReference type="NCBI Taxonomy" id="981085"/>
    <lineage>
        <taxon>Eukaryota</taxon>
        <taxon>Viridiplantae</taxon>
        <taxon>Streptophyta</taxon>
        <taxon>Embryophyta</taxon>
        <taxon>Tracheophyta</taxon>
        <taxon>Spermatophyta</taxon>
        <taxon>Magnoliopsida</taxon>
        <taxon>eudicotyledons</taxon>
        <taxon>Gunneridae</taxon>
        <taxon>Pentapetalae</taxon>
        <taxon>rosids</taxon>
        <taxon>fabids</taxon>
        <taxon>Rosales</taxon>
        <taxon>Moraceae</taxon>
        <taxon>Moreae</taxon>
        <taxon>Morus</taxon>
    </lineage>
</organism>
<evidence type="ECO:0000256" key="4">
    <source>
        <dbReference type="ARBA" id="ARBA00023242"/>
    </source>
</evidence>
<comment type="subcellular location">
    <subcellularLocation>
        <location evidence="1">Nucleus</location>
    </subcellularLocation>
</comment>
<feature type="coiled-coil region" evidence="5">
    <location>
        <begin position="195"/>
        <end position="250"/>
    </location>
</feature>
<evidence type="ECO:0000256" key="2">
    <source>
        <dbReference type="ARBA" id="ARBA00023015"/>
    </source>
</evidence>
<keyword evidence="5" id="KW-0175">Coiled coil</keyword>
<dbReference type="CDD" id="cd11446">
    <property type="entry name" value="bHLH_AtILR3_like"/>
    <property type="match status" value="1"/>
</dbReference>
<dbReference type="AlphaFoldDB" id="W9SRR3"/>
<dbReference type="SUPFAM" id="SSF47459">
    <property type="entry name" value="HLH, helix-loop-helix DNA-binding domain"/>
    <property type="match status" value="1"/>
</dbReference>
<evidence type="ECO:0000313" key="8">
    <source>
        <dbReference type="EMBL" id="EXC23154.1"/>
    </source>
</evidence>
<dbReference type="PANTHER" id="PTHR46133:SF28">
    <property type="entry name" value="BHLH TRANSCRIPTION FACTOR"/>
    <property type="match status" value="1"/>
</dbReference>
<keyword evidence="4" id="KW-0539">Nucleus</keyword>
<evidence type="ECO:0000259" key="7">
    <source>
        <dbReference type="PROSITE" id="PS50888"/>
    </source>
</evidence>
<dbReference type="Gene3D" id="1.20.5.1000">
    <property type="entry name" value="arf6 gtpase in complex with a specific effector, jip4"/>
    <property type="match status" value="1"/>
</dbReference>
<protein>
    <recommendedName>
        <fullName evidence="7">BHLH domain-containing protein</fullName>
    </recommendedName>
</protein>
<name>W9SRR3_9ROSA</name>
<accession>W9SRR3</accession>
<gene>
    <name evidence="8" type="ORF">L484_018285</name>
</gene>
<evidence type="ECO:0000256" key="3">
    <source>
        <dbReference type="ARBA" id="ARBA00023163"/>
    </source>
</evidence>
<dbReference type="eggNOG" id="ENOG502QSHF">
    <property type="taxonomic scope" value="Eukaryota"/>
</dbReference>
<dbReference type="STRING" id="981085.W9SRR3"/>
<dbReference type="PANTHER" id="PTHR46133">
    <property type="entry name" value="BHLH TRANSCRIPTION FACTOR"/>
    <property type="match status" value="1"/>
</dbReference>
<reference evidence="9" key="1">
    <citation type="submission" date="2013-01" db="EMBL/GenBank/DDBJ databases">
        <title>Draft Genome Sequence of a Mulberry Tree, Morus notabilis C.K. Schneid.</title>
        <authorList>
            <person name="He N."/>
            <person name="Zhao S."/>
        </authorList>
    </citation>
    <scope>NUCLEOTIDE SEQUENCE</scope>
</reference>
<dbReference type="InterPro" id="IPR044818">
    <property type="entry name" value="ILR3-like"/>
</dbReference>
<dbReference type="GO" id="GO:0046983">
    <property type="term" value="F:protein dimerization activity"/>
    <property type="evidence" value="ECO:0007669"/>
    <property type="project" value="InterPro"/>
</dbReference>
<dbReference type="Pfam" id="PF00010">
    <property type="entry name" value="HLH"/>
    <property type="match status" value="1"/>
</dbReference>
<evidence type="ECO:0000256" key="1">
    <source>
        <dbReference type="ARBA" id="ARBA00004123"/>
    </source>
</evidence>
<dbReference type="InterPro" id="IPR036638">
    <property type="entry name" value="HLH_DNA-bd_sf"/>
</dbReference>
<feature type="region of interest" description="Disordered" evidence="6">
    <location>
        <begin position="121"/>
        <end position="151"/>
    </location>
</feature>
<dbReference type="CDD" id="cd14686">
    <property type="entry name" value="bZIP"/>
    <property type="match status" value="1"/>
</dbReference>
<dbReference type="InterPro" id="IPR011598">
    <property type="entry name" value="bHLH_dom"/>
</dbReference>
<dbReference type="GO" id="GO:0005634">
    <property type="term" value="C:nucleus"/>
    <property type="evidence" value="ECO:0007669"/>
    <property type="project" value="UniProtKB-SubCell"/>
</dbReference>
<keyword evidence="9" id="KW-1185">Reference proteome</keyword>
<evidence type="ECO:0000313" key="9">
    <source>
        <dbReference type="Proteomes" id="UP000030645"/>
    </source>
</evidence>
<keyword evidence="2" id="KW-0805">Transcription regulation</keyword>
<feature type="domain" description="BHLH" evidence="7">
    <location>
        <begin position="147"/>
        <end position="198"/>
    </location>
</feature>
<dbReference type="Proteomes" id="UP000030645">
    <property type="component" value="Unassembled WGS sequence"/>
</dbReference>